<dbReference type="FunFam" id="3.40.50.720:FF:000031">
    <property type="entry name" value="Glutamyl-tRNA reductase"/>
    <property type="match status" value="1"/>
</dbReference>
<name>A0A6L9MQN2_9ALTE</name>
<evidence type="ECO:0000259" key="16">
    <source>
        <dbReference type="Pfam" id="PF01488"/>
    </source>
</evidence>
<evidence type="ECO:0000259" key="17">
    <source>
        <dbReference type="Pfam" id="PF05201"/>
    </source>
</evidence>
<dbReference type="GO" id="GO:0019353">
    <property type="term" value="P:protoporphyrinogen IX biosynthetic process from glutamate"/>
    <property type="evidence" value="ECO:0007669"/>
    <property type="project" value="TreeGrafter"/>
</dbReference>
<dbReference type="InterPro" id="IPR000343">
    <property type="entry name" value="4pyrrol_synth_GluRdtase"/>
</dbReference>
<evidence type="ECO:0000313" key="19">
    <source>
        <dbReference type="Proteomes" id="UP000478837"/>
    </source>
</evidence>
<reference evidence="18 19" key="1">
    <citation type="submission" date="2020-01" db="EMBL/GenBank/DDBJ databases">
        <title>Genomes of bacteria type strains.</title>
        <authorList>
            <person name="Chen J."/>
            <person name="Zhu S."/>
            <person name="Yang J."/>
        </authorList>
    </citation>
    <scope>NUCLEOTIDE SEQUENCE [LARGE SCALE GENOMIC DNA]</scope>
    <source>
        <strain evidence="18 19">LMG 22958</strain>
    </source>
</reference>
<evidence type="ECO:0000256" key="14">
    <source>
        <dbReference type="RuleBase" id="RU000584"/>
    </source>
</evidence>
<evidence type="ECO:0000256" key="3">
    <source>
        <dbReference type="ARBA" id="ARBA00012970"/>
    </source>
</evidence>
<evidence type="ECO:0000313" key="18">
    <source>
        <dbReference type="EMBL" id="NDW20448.1"/>
    </source>
</evidence>
<keyword evidence="5 9" id="KW-0560">Oxidoreductase</keyword>
<dbReference type="Gene3D" id="3.40.50.720">
    <property type="entry name" value="NAD(P)-binding Rossmann-like Domain"/>
    <property type="match status" value="1"/>
</dbReference>
<dbReference type="UniPathway" id="UPA00251">
    <property type="reaction ID" value="UER00316"/>
</dbReference>
<dbReference type="Gene3D" id="3.30.460.30">
    <property type="entry name" value="Glutamyl-tRNA reductase, N-terminal domain"/>
    <property type="match status" value="1"/>
</dbReference>
<dbReference type="Pfam" id="PF00745">
    <property type="entry name" value="GlutR_dimer"/>
    <property type="match status" value="1"/>
</dbReference>
<dbReference type="SUPFAM" id="SSF69075">
    <property type="entry name" value="Glutamyl tRNA-reductase dimerization domain"/>
    <property type="match status" value="1"/>
</dbReference>
<dbReference type="GO" id="GO:0008883">
    <property type="term" value="F:glutamyl-tRNA reductase activity"/>
    <property type="evidence" value="ECO:0007669"/>
    <property type="project" value="UniProtKB-UniRule"/>
</dbReference>
<comment type="function">
    <text evidence="9">Catalyzes the NADPH-dependent reduction of glutamyl-tRNA(Glu) to glutamate 1-semialdehyde (GSA).</text>
</comment>
<sequence>MTLLALGINHKTAPVALREKVAFTPDSLVAALASLKSVEGVNESVIVSTCNRTELYVNTQDDTGEKILRWLSDFHHLDEQEIAKNSYLLAQDDAVKHIMRVASGLDSLILGEPQILGQVKQAFGDAKHSGMISSEFDKLFQHTFSVAKRVRSETDIGVNAVSVAYAAVQLAKHIFAELPKRSVLLVGAGETIELVAQHLKEQGVKRLAVANRTVARAEALAEKLDASVYTLSQVPEHLHEFDIVISSTASQLPLIGKGMVEKALKQRKNTPMFLVDLAVPRDIESEVNELGDAYLYTVDDLQHIVQKNLENREQAALEAQKLIDEQASHYMSWKQSQQSIDLVKQYRQKGMLHRDDIVEKAKAQLEEGKSADLVIEEMAYKLTNALLHPTTLALREAARHDDPALSRWMGQALDLSDDPSDENK</sequence>
<dbReference type="SUPFAM" id="SSF69742">
    <property type="entry name" value="Glutamyl tRNA-reductase catalytic, N-terminal domain"/>
    <property type="match status" value="1"/>
</dbReference>
<dbReference type="InterPro" id="IPR015896">
    <property type="entry name" value="4pyrrol_synth_GluRdtase_dimer"/>
</dbReference>
<evidence type="ECO:0000256" key="13">
    <source>
        <dbReference type="PIRSR" id="PIRSR000445-4"/>
    </source>
</evidence>
<evidence type="ECO:0000256" key="11">
    <source>
        <dbReference type="PIRSR" id="PIRSR000445-2"/>
    </source>
</evidence>
<comment type="catalytic activity">
    <reaction evidence="7 9 14">
        <text>(S)-4-amino-5-oxopentanoate + tRNA(Glu) + NADP(+) = L-glutamyl-tRNA(Glu) + NADPH + H(+)</text>
        <dbReference type="Rhea" id="RHEA:12344"/>
        <dbReference type="Rhea" id="RHEA-COMP:9663"/>
        <dbReference type="Rhea" id="RHEA-COMP:9680"/>
        <dbReference type="ChEBI" id="CHEBI:15378"/>
        <dbReference type="ChEBI" id="CHEBI:57501"/>
        <dbReference type="ChEBI" id="CHEBI:57783"/>
        <dbReference type="ChEBI" id="CHEBI:58349"/>
        <dbReference type="ChEBI" id="CHEBI:78442"/>
        <dbReference type="ChEBI" id="CHEBI:78520"/>
        <dbReference type="EC" id="1.2.1.70"/>
    </reaction>
</comment>
<comment type="pathway">
    <text evidence="1 9 14">Porphyrin-containing compound metabolism; protoporphyrin-IX biosynthesis; 5-aminolevulinate from L-glutamyl-tRNA(Glu): step 1/2.</text>
</comment>
<dbReference type="PANTHER" id="PTHR43013:SF1">
    <property type="entry name" value="GLUTAMYL-TRNA REDUCTASE"/>
    <property type="match status" value="1"/>
</dbReference>
<comment type="caution">
    <text evidence="18">The sequence shown here is derived from an EMBL/GenBank/DDBJ whole genome shotgun (WGS) entry which is preliminary data.</text>
</comment>
<feature type="binding site" evidence="9 11">
    <location>
        <begin position="112"/>
        <end position="114"/>
    </location>
    <ligand>
        <name>substrate</name>
    </ligand>
</feature>
<evidence type="ECO:0000256" key="7">
    <source>
        <dbReference type="ARBA" id="ARBA00047464"/>
    </source>
</evidence>
<comment type="miscellaneous">
    <text evidence="9">During catalysis, the active site Cys acts as a nucleophile attacking the alpha-carbonyl group of tRNA-bound glutamate with the formation of a thioester intermediate between enzyme and glutamate, and the concomitant release of tRNA(Glu). The thioester intermediate is finally reduced by direct hydride transfer from NADPH, to form the product GSA.</text>
</comment>
<dbReference type="InterPro" id="IPR036453">
    <property type="entry name" value="GluRdtase_dimer_dom_sf"/>
</dbReference>
<gene>
    <name evidence="9" type="primary">hemA</name>
    <name evidence="18" type="ORF">GTW09_02770</name>
</gene>
<feature type="active site" description="Nucleophile" evidence="9 10">
    <location>
        <position position="50"/>
    </location>
</feature>
<feature type="binding site" evidence="9 11">
    <location>
        <begin position="49"/>
        <end position="52"/>
    </location>
    <ligand>
        <name>substrate</name>
    </ligand>
</feature>
<evidence type="ECO:0000256" key="4">
    <source>
        <dbReference type="ARBA" id="ARBA00022857"/>
    </source>
</evidence>
<dbReference type="InterPro" id="IPR015895">
    <property type="entry name" value="4pyrrol_synth_GluRdtase_N"/>
</dbReference>
<organism evidence="18 19">
    <name type="scientific">Alteromonas hispanica</name>
    <dbReference type="NCBI Taxonomy" id="315421"/>
    <lineage>
        <taxon>Bacteria</taxon>
        <taxon>Pseudomonadati</taxon>
        <taxon>Pseudomonadota</taxon>
        <taxon>Gammaproteobacteria</taxon>
        <taxon>Alteromonadales</taxon>
        <taxon>Alteromonadaceae</taxon>
        <taxon>Alteromonas/Salinimonas group</taxon>
        <taxon>Alteromonas</taxon>
    </lineage>
</organism>
<dbReference type="Proteomes" id="UP000478837">
    <property type="component" value="Unassembled WGS sequence"/>
</dbReference>
<dbReference type="InterPro" id="IPR018214">
    <property type="entry name" value="GluRdtase_CS"/>
</dbReference>
<evidence type="ECO:0000256" key="8">
    <source>
        <dbReference type="ARBA" id="ARBA00068659"/>
    </source>
</evidence>
<evidence type="ECO:0000256" key="12">
    <source>
        <dbReference type="PIRSR" id="PIRSR000445-3"/>
    </source>
</evidence>
<dbReference type="PROSITE" id="PS00747">
    <property type="entry name" value="GLUTR"/>
    <property type="match status" value="1"/>
</dbReference>
<feature type="domain" description="Glutamyl-tRNA reductase N-terminal" evidence="17">
    <location>
        <begin position="6"/>
        <end position="154"/>
    </location>
</feature>
<evidence type="ECO:0000256" key="9">
    <source>
        <dbReference type="HAMAP-Rule" id="MF_00087"/>
    </source>
</evidence>
<keyword evidence="4 9" id="KW-0521">NADP</keyword>
<proteinExistence type="inferred from homology"/>
<comment type="domain">
    <text evidence="9">Possesses an unusual extended V-shaped dimeric structure with each monomer consisting of three distinct domains arranged along a curved 'spinal' alpha-helix. The N-terminal catalytic domain specifically recognizes the glutamate moiety of the substrate. The second domain is the NADPH-binding domain, and the third C-terminal domain is responsible for dimerization.</text>
</comment>
<dbReference type="Pfam" id="PF01488">
    <property type="entry name" value="Shikimate_DH"/>
    <property type="match status" value="1"/>
</dbReference>
<dbReference type="HAMAP" id="MF_00087">
    <property type="entry name" value="Glu_tRNA_reductase"/>
    <property type="match status" value="1"/>
</dbReference>
<evidence type="ECO:0000256" key="5">
    <source>
        <dbReference type="ARBA" id="ARBA00023002"/>
    </source>
</evidence>
<dbReference type="PANTHER" id="PTHR43013">
    <property type="entry name" value="GLUTAMYL-TRNA REDUCTASE"/>
    <property type="match status" value="1"/>
</dbReference>
<dbReference type="RefSeq" id="WP_163109845.1">
    <property type="nucleotide sequence ID" value="NZ_JAAAWP010000001.1"/>
</dbReference>
<dbReference type="InterPro" id="IPR036291">
    <property type="entry name" value="NAD(P)-bd_dom_sf"/>
</dbReference>
<keyword evidence="19" id="KW-1185">Reference proteome</keyword>
<dbReference type="CDD" id="cd05213">
    <property type="entry name" value="NAD_bind_Glutamyl_tRNA_reduct"/>
    <property type="match status" value="1"/>
</dbReference>
<dbReference type="GO" id="GO:0050661">
    <property type="term" value="F:NADP binding"/>
    <property type="evidence" value="ECO:0007669"/>
    <property type="project" value="InterPro"/>
</dbReference>
<dbReference type="AlphaFoldDB" id="A0A6L9MQN2"/>
<protein>
    <recommendedName>
        <fullName evidence="8 9">Glutamyl-tRNA reductase</fullName>
        <shortName evidence="9">GluTR</shortName>
        <ecNumber evidence="3 9">1.2.1.70</ecNumber>
    </recommendedName>
</protein>
<evidence type="ECO:0000256" key="2">
    <source>
        <dbReference type="ARBA" id="ARBA00005916"/>
    </source>
</evidence>
<dbReference type="Pfam" id="PF05201">
    <property type="entry name" value="GlutR_N"/>
    <property type="match status" value="1"/>
</dbReference>
<keyword evidence="6 9" id="KW-0627">Porphyrin biosynthesis</keyword>
<comment type="subunit">
    <text evidence="9">Homodimer.</text>
</comment>
<dbReference type="SUPFAM" id="SSF51735">
    <property type="entry name" value="NAD(P)-binding Rossmann-fold domains"/>
    <property type="match status" value="1"/>
</dbReference>
<accession>A0A6L9MQN2</accession>
<feature type="domain" description="Tetrapyrrole biosynthesis glutamyl-tRNA reductase dimerisation" evidence="15">
    <location>
        <begin position="318"/>
        <end position="403"/>
    </location>
</feature>
<dbReference type="NCBIfam" id="TIGR01035">
    <property type="entry name" value="hemA"/>
    <property type="match status" value="1"/>
</dbReference>
<dbReference type="InterPro" id="IPR036343">
    <property type="entry name" value="GluRdtase_N_sf"/>
</dbReference>
<feature type="binding site" evidence="9 12">
    <location>
        <begin position="187"/>
        <end position="192"/>
    </location>
    <ligand>
        <name>NADP(+)</name>
        <dbReference type="ChEBI" id="CHEBI:58349"/>
    </ligand>
</feature>
<comment type="similarity">
    <text evidence="2 9 14">Belongs to the glutamyl-tRNA reductase family.</text>
</comment>
<dbReference type="PIRSF" id="PIRSF000445">
    <property type="entry name" value="4pyrrol_synth_GluRdtase"/>
    <property type="match status" value="1"/>
</dbReference>
<feature type="site" description="Important for activity" evidence="9 13">
    <location>
        <position position="97"/>
    </location>
</feature>
<feature type="domain" description="Quinate/shikimate 5-dehydrogenase/glutamyl-tRNA reductase" evidence="16">
    <location>
        <begin position="169"/>
        <end position="304"/>
    </location>
</feature>
<feature type="binding site" evidence="9 11">
    <location>
        <position position="107"/>
    </location>
    <ligand>
        <name>substrate</name>
    </ligand>
</feature>
<feature type="binding site" evidence="9 11">
    <location>
        <position position="118"/>
    </location>
    <ligand>
        <name>substrate</name>
    </ligand>
</feature>
<evidence type="ECO:0000259" key="15">
    <source>
        <dbReference type="Pfam" id="PF00745"/>
    </source>
</evidence>
<dbReference type="FunFam" id="3.30.460.30:FF:000001">
    <property type="entry name" value="Glutamyl-tRNA reductase"/>
    <property type="match status" value="1"/>
</dbReference>
<evidence type="ECO:0000256" key="10">
    <source>
        <dbReference type="PIRSR" id="PIRSR000445-1"/>
    </source>
</evidence>
<dbReference type="EMBL" id="JAAAWP010000001">
    <property type="protein sequence ID" value="NDW20448.1"/>
    <property type="molecule type" value="Genomic_DNA"/>
</dbReference>
<evidence type="ECO:0000256" key="6">
    <source>
        <dbReference type="ARBA" id="ARBA00023244"/>
    </source>
</evidence>
<evidence type="ECO:0000256" key="1">
    <source>
        <dbReference type="ARBA" id="ARBA00005059"/>
    </source>
</evidence>
<dbReference type="EC" id="1.2.1.70" evidence="3 9"/>
<dbReference type="InterPro" id="IPR006151">
    <property type="entry name" value="Shikm_DH/Glu-tRNA_Rdtase"/>
</dbReference>